<name>A0A117EGI9_STRSC</name>
<dbReference type="Proteomes" id="UP000067448">
    <property type="component" value="Unassembled WGS sequence"/>
</dbReference>
<comment type="caution">
    <text evidence="3">The sequence shown here is derived from an EMBL/GenBank/DDBJ whole genome shotgun (WGS) entry which is preliminary data.</text>
</comment>
<proteinExistence type="predicted"/>
<dbReference type="AlphaFoldDB" id="A0A117EGI9"/>
<feature type="region of interest" description="Disordered" evidence="1">
    <location>
        <begin position="1"/>
        <end position="21"/>
    </location>
</feature>
<evidence type="ECO:0000256" key="2">
    <source>
        <dbReference type="SAM" id="Phobius"/>
    </source>
</evidence>
<feature type="transmembrane region" description="Helical" evidence="2">
    <location>
        <begin position="299"/>
        <end position="318"/>
    </location>
</feature>
<evidence type="ECO:0000313" key="4">
    <source>
        <dbReference type="Proteomes" id="UP000067448"/>
    </source>
</evidence>
<sequence length="333" mass="35360">MSTTSTAAPAARPGKRGPAPAMTPVRGLIRATLRVHRSALWFWALLVALVGGGLLWATGPGLDAAWADWVRSGCTPLDYCSTGPAYSHYQLPVNLGSAVLTLAPALIGAWAGGALIGRELETGTARLAWTQSVTPAHWLAAKLAVPAAAIVSGTVLLTLLNRLVWSREERLRQGVLGRDWFEYTVFTANGILATAYALLALALGVLAGLLIRRSLPALAAGFTGVAVVMGVLRTQRHALWPVETVVSRNPEPHWQGDPVDRGFLNASGDRVPDVGCLSDLCGKNGITAYYVDYHPSSHFWPLQLVETGIVLAATALLVRASFLLLRRHTGGTA</sequence>
<gene>
    <name evidence="3" type="ORF">SsS58_07636</name>
</gene>
<feature type="transmembrane region" description="Helical" evidence="2">
    <location>
        <begin position="138"/>
        <end position="160"/>
    </location>
</feature>
<accession>A0A117EGI9</accession>
<feature type="transmembrane region" description="Helical" evidence="2">
    <location>
        <begin position="40"/>
        <end position="59"/>
    </location>
</feature>
<dbReference type="OrthoDB" id="3579673at2"/>
<evidence type="ECO:0000256" key="1">
    <source>
        <dbReference type="SAM" id="MobiDB-lite"/>
    </source>
</evidence>
<reference evidence="3 4" key="2">
    <citation type="journal article" date="2016" name="Genome Announc.">
        <title>Draft Genome Sequences of Streptomyces scabiei S58, Streptomyces turgidiscabies T45, and Streptomyces acidiscabies a10, the Pathogens of Potato Common Scab, Isolated in Japan.</title>
        <authorList>
            <person name="Tomihama T."/>
            <person name="Nishi Y."/>
            <person name="Sakai M."/>
            <person name="Ikenaga M."/>
            <person name="Okubo T."/>
            <person name="Ikeda S."/>
        </authorList>
    </citation>
    <scope>NUCLEOTIDE SEQUENCE [LARGE SCALE GENOMIC DNA]</scope>
    <source>
        <strain evidence="3 4">S58</strain>
    </source>
</reference>
<keyword evidence="2" id="KW-0472">Membrane</keyword>
<feature type="compositionally biased region" description="Low complexity" evidence="1">
    <location>
        <begin position="1"/>
        <end position="20"/>
    </location>
</feature>
<protein>
    <submittedName>
        <fullName evidence="3">ABC-2 family transporter protein</fullName>
    </submittedName>
</protein>
<feature type="transmembrane region" description="Helical" evidence="2">
    <location>
        <begin position="95"/>
        <end position="117"/>
    </location>
</feature>
<evidence type="ECO:0000313" key="3">
    <source>
        <dbReference type="EMBL" id="GAQ67190.1"/>
    </source>
</evidence>
<feature type="transmembrane region" description="Helical" evidence="2">
    <location>
        <begin position="215"/>
        <end position="232"/>
    </location>
</feature>
<reference evidence="4" key="1">
    <citation type="submission" date="2015-11" db="EMBL/GenBank/DDBJ databases">
        <authorList>
            <consortium name="Cross-ministerial Strategic Innovation Promotion Program (SIP) consortium"/>
            <person name="Tomihama T."/>
            <person name="Ikenaga M."/>
            <person name="Sakai M."/>
            <person name="Okubo T."/>
            <person name="Ikeda S."/>
        </authorList>
    </citation>
    <scope>NUCLEOTIDE SEQUENCE [LARGE SCALE GENOMIC DNA]</scope>
    <source>
        <strain evidence="4">S58</strain>
    </source>
</reference>
<dbReference type="EMBL" id="BCMM01000052">
    <property type="protein sequence ID" value="GAQ67190.1"/>
    <property type="molecule type" value="Genomic_DNA"/>
</dbReference>
<reference evidence="4" key="3">
    <citation type="submission" date="2016-02" db="EMBL/GenBank/DDBJ databases">
        <title>Draft genome of pathogenic Streptomyces sp. in Japan.</title>
        <authorList>
            <person name="Tomihama T."/>
            <person name="Ikenaga M."/>
            <person name="Sakai M."/>
            <person name="Okubo T."/>
            <person name="Ikeda S."/>
        </authorList>
    </citation>
    <scope>NUCLEOTIDE SEQUENCE [LARGE SCALE GENOMIC DNA]</scope>
    <source>
        <strain evidence="4">S58</strain>
    </source>
</reference>
<keyword evidence="2" id="KW-1133">Transmembrane helix</keyword>
<keyword evidence="2" id="KW-0812">Transmembrane</keyword>
<dbReference type="RefSeq" id="WP_059084252.1">
    <property type="nucleotide sequence ID" value="NZ_BCMM01000052.1"/>
</dbReference>
<organism evidence="3 4">
    <name type="scientific">Streptomyces scabiei</name>
    <dbReference type="NCBI Taxonomy" id="1930"/>
    <lineage>
        <taxon>Bacteria</taxon>
        <taxon>Bacillati</taxon>
        <taxon>Actinomycetota</taxon>
        <taxon>Actinomycetes</taxon>
        <taxon>Kitasatosporales</taxon>
        <taxon>Streptomycetaceae</taxon>
        <taxon>Streptomyces</taxon>
    </lineage>
</organism>
<feature type="transmembrane region" description="Helical" evidence="2">
    <location>
        <begin position="180"/>
        <end position="203"/>
    </location>
</feature>